<dbReference type="HOGENOM" id="CLU_033215_4_1_0"/>
<dbReference type="NCBIfam" id="TIGR02122">
    <property type="entry name" value="TRAP_TAXI"/>
    <property type="match status" value="1"/>
</dbReference>
<keyword evidence="4" id="KW-1185">Reference proteome</keyword>
<accession>A7NS87</accession>
<evidence type="ECO:0000256" key="2">
    <source>
        <dbReference type="SAM" id="SignalP"/>
    </source>
</evidence>
<dbReference type="PROSITE" id="PS51257">
    <property type="entry name" value="PROKAR_LIPOPROTEIN"/>
    <property type="match status" value="1"/>
</dbReference>
<dbReference type="Gene3D" id="3.40.190.10">
    <property type="entry name" value="Periplasmic binding protein-like II"/>
    <property type="match status" value="2"/>
</dbReference>
<proteinExistence type="predicted"/>
<evidence type="ECO:0000313" key="4">
    <source>
        <dbReference type="Proteomes" id="UP000000263"/>
    </source>
</evidence>
<dbReference type="SUPFAM" id="SSF53850">
    <property type="entry name" value="Periplasmic binding protein-like II"/>
    <property type="match status" value="1"/>
</dbReference>
<dbReference type="Proteomes" id="UP000000263">
    <property type="component" value="Chromosome"/>
</dbReference>
<feature type="region of interest" description="Disordered" evidence="1">
    <location>
        <begin position="24"/>
        <end position="53"/>
    </location>
</feature>
<dbReference type="Pfam" id="PF16868">
    <property type="entry name" value="NMT1_3"/>
    <property type="match status" value="1"/>
</dbReference>
<feature type="signal peptide" evidence="2">
    <location>
        <begin position="1"/>
        <end position="26"/>
    </location>
</feature>
<evidence type="ECO:0000313" key="3">
    <source>
        <dbReference type="EMBL" id="ABU60433.1"/>
    </source>
</evidence>
<dbReference type="PANTHER" id="PTHR42941:SF1">
    <property type="entry name" value="SLL1037 PROTEIN"/>
    <property type="match status" value="1"/>
</dbReference>
<dbReference type="CDD" id="cd13569">
    <property type="entry name" value="PBP2_TAXI_TRAP_like_1"/>
    <property type="match status" value="1"/>
</dbReference>
<dbReference type="InterPro" id="IPR011852">
    <property type="entry name" value="TRAP_TAXI"/>
</dbReference>
<dbReference type="EMBL" id="CP000804">
    <property type="protein sequence ID" value="ABU60433.1"/>
    <property type="molecule type" value="Genomic_DNA"/>
</dbReference>
<protein>
    <submittedName>
        <fullName evidence="3">TRAP transporter solute receptor, TAXI family</fullName>
    </submittedName>
</protein>
<organism evidence="3 4">
    <name type="scientific">Roseiflexus castenholzii (strain DSM 13941 / HLO8)</name>
    <dbReference type="NCBI Taxonomy" id="383372"/>
    <lineage>
        <taxon>Bacteria</taxon>
        <taxon>Bacillati</taxon>
        <taxon>Chloroflexota</taxon>
        <taxon>Chloroflexia</taxon>
        <taxon>Chloroflexales</taxon>
        <taxon>Roseiflexineae</taxon>
        <taxon>Roseiflexaceae</taxon>
        <taxon>Roseiflexus</taxon>
    </lineage>
</organism>
<keyword evidence="2" id="KW-0732">Signal</keyword>
<gene>
    <name evidence="3" type="ordered locus">Rcas_4417</name>
</gene>
<dbReference type="AlphaFoldDB" id="A7NS87"/>
<feature type="compositionally biased region" description="Low complexity" evidence="1">
    <location>
        <begin position="24"/>
        <end position="40"/>
    </location>
</feature>
<sequence length="348" mass="36118">MVKRTLVVFWSIMALVLAACGQPTPAAPTTAPSAPTTAPSGEQPTTAPAAPSGEKLRLIIGTGGTGGVFFPYGGGLARILTEKMPNTEATAQETGGSVDNMKLLQNSEAQIGFTTADSAYDGINGVAAYQATGPVPAATIAVLYQSFIHVVARADSGITSVADMKGRPVSIGSAGSSTETAAIRLLEAAGLKPEDVVRENLGVADSVAAMKDKKIDAFFWIGGLPTAAVTDLVTTESVVFIDTSSLLKPMVDKYGPIYAATVLPGGTYKGTDQDVPGIGVANLLVVREDMPADQVKGILTTIFDNLEEVHQIHPAARTLSLESAVTGSSIPFHPAAIEFYKERGVWKE</sequence>
<dbReference type="KEGG" id="rca:Rcas_4417"/>
<dbReference type="OrthoDB" id="9776669at2"/>
<name>A7NS87_ROSCS</name>
<dbReference type="eggNOG" id="COG2358">
    <property type="taxonomic scope" value="Bacteria"/>
</dbReference>
<feature type="chain" id="PRO_5002713321" evidence="2">
    <location>
        <begin position="27"/>
        <end position="348"/>
    </location>
</feature>
<keyword evidence="3" id="KW-0675">Receptor</keyword>
<dbReference type="STRING" id="383372.Rcas_4417"/>
<reference evidence="3 4" key="1">
    <citation type="submission" date="2007-08" db="EMBL/GenBank/DDBJ databases">
        <title>Complete sequence of Roseiflexus castenholzii DSM 13941.</title>
        <authorList>
            <consortium name="US DOE Joint Genome Institute"/>
            <person name="Copeland A."/>
            <person name="Lucas S."/>
            <person name="Lapidus A."/>
            <person name="Barry K."/>
            <person name="Glavina del Rio T."/>
            <person name="Dalin E."/>
            <person name="Tice H."/>
            <person name="Pitluck S."/>
            <person name="Thompson L.S."/>
            <person name="Brettin T."/>
            <person name="Bruce D."/>
            <person name="Detter J.C."/>
            <person name="Han C."/>
            <person name="Tapia R."/>
            <person name="Schmutz J."/>
            <person name="Larimer F."/>
            <person name="Land M."/>
            <person name="Hauser L."/>
            <person name="Kyrpides N."/>
            <person name="Mikhailova N."/>
            <person name="Bryant D.A."/>
            <person name="Hanada S."/>
            <person name="Tsukatani Y."/>
            <person name="Richardson P."/>
        </authorList>
    </citation>
    <scope>NUCLEOTIDE SEQUENCE [LARGE SCALE GENOMIC DNA]</scope>
    <source>
        <strain evidence="4">DSM 13941 / HLO8</strain>
    </source>
</reference>
<dbReference type="RefSeq" id="WP_012122854.1">
    <property type="nucleotide sequence ID" value="NC_009767.1"/>
</dbReference>
<dbReference type="PANTHER" id="PTHR42941">
    <property type="entry name" value="SLL1037 PROTEIN"/>
    <property type="match status" value="1"/>
</dbReference>
<evidence type="ECO:0000256" key="1">
    <source>
        <dbReference type="SAM" id="MobiDB-lite"/>
    </source>
</evidence>